<keyword evidence="5" id="KW-0812">Transmembrane</keyword>
<dbReference type="PRINTS" id="PR00032">
    <property type="entry name" value="HTHARAC"/>
</dbReference>
<dbReference type="OrthoDB" id="345413at2"/>
<evidence type="ECO:0000256" key="3">
    <source>
        <dbReference type="ARBA" id="ARBA00023163"/>
    </source>
</evidence>
<reference evidence="7 8" key="1">
    <citation type="submission" date="2016-06" db="EMBL/GenBank/DDBJ databases">
        <title>Genome sequence of endosymbiont of Candidatus Endolucinida thiodiazotropha.</title>
        <authorList>
            <person name="Poehlein A."/>
            <person name="Koenig S."/>
            <person name="Heiden S.E."/>
            <person name="Thuermer A."/>
            <person name="Voget S."/>
            <person name="Daniel R."/>
            <person name="Markert S."/>
            <person name="Gros O."/>
            <person name="Schweder T."/>
        </authorList>
    </citation>
    <scope>NUCLEOTIDE SEQUENCE [LARGE SCALE GENOMIC DNA]</scope>
    <source>
        <strain evidence="7 8">COS</strain>
    </source>
</reference>
<dbReference type="InterPro" id="IPR009057">
    <property type="entry name" value="Homeodomain-like_sf"/>
</dbReference>
<feature type="domain" description="HTH araC/xylS-type" evidence="6">
    <location>
        <begin position="295"/>
        <end position="402"/>
    </location>
</feature>
<keyword evidence="5" id="KW-0472">Membrane</keyword>
<feature type="region of interest" description="Disordered" evidence="4">
    <location>
        <begin position="252"/>
        <end position="288"/>
    </location>
</feature>
<keyword evidence="3" id="KW-0804">Transcription</keyword>
<evidence type="ECO:0000256" key="5">
    <source>
        <dbReference type="SAM" id="Phobius"/>
    </source>
</evidence>
<accession>A0A7Z0VKC4</accession>
<dbReference type="RefSeq" id="WP_069126735.1">
    <property type="nucleotide sequence ID" value="NZ_MARB01000018.1"/>
</dbReference>
<dbReference type="Pfam" id="PF12833">
    <property type="entry name" value="HTH_18"/>
    <property type="match status" value="1"/>
</dbReference>
<evidence type="ECO:0000256" key="2">
    <source>
        <dbReference type="ARBA" id="ARBA00023125"/>
    </source>
</evidence>
<feature type="transmembrane region" description="Helical" evidence="5">
    <location>
        <begin position="6"/>
        <end position="27"/>
    </location>
</feature>
<keyword evidence="1" id="KW-0805">Transcription regulation</keyword>
<evidence type="ECO:0000313" key="8">
    <source>
        <dbReference type="Proteomes" id="UP000094769"/>
    </source>
</evidence>
<dbReference type="InterPro" id="IPR020449">
    <property type="entry name" value="Tscrpt_reg_AraC-type_HTH"/>
</dbReference>
<dbReference type="Proteomes" id="UP000094769">
    <property type="component" value="Unassembled WGS sequence"/>
</dbReference>
<dbReference type="SMART" id="SM00342">
    <property type="entry name" value="HTH_ARAC"/>
    <property type="match status" value="1"/>
</dbReference>
<dbReference type="Gene3D" id="1.10.10.60">
    <property type="entry name" value="Homeodomain-like"/>
    <property type="match status" value="2"/>
</dbReference>
<comment type="caution">
    <text evidence="7">The sequence shown here is derived from an EMBL/GenBank/DDBJ whole genome shotgun (WGS) entry which is preliminary data.</text>
</comment>
<feature type="transmembrane region" description="Helical" evidence="5">
    <location>
        <begin position="68"/>
        <end position="91"/>
    </location>
</feature>
<protein>
    <submittedName>
        <fullName evidence="7">DNA-binding transcriptional regulator MelR</fullName>
    </submittedName>
</protein>
<keyword evidence="2 7" id="KW-0238">DNA-binding</keyword>
<dbReference type="PANTHER" id="PTHR43280:SF29">
    <property type="entry name" value="ARAC-FAMILY TRANSCRIPTIONAL REGULATOR"/>
    <property type="match status" value="1"/>
</dbReference>
<feature type="transmembrane region" description="Helical" evidence="5">
    <location>
        <begin position="196"/>
        <end position="220"/>
    </location>
</feature>
<gene>
    <name evidence="7" type="ORF">CODIS_30680</name>
</gene>
<dbReference type="InterPro" id="IPR018062">
    <property type="entry name" value="HTH_AraC-typ_CS"/>
</dbReference>
<keyword evidence="5" id="KW-1133">Transmembrane helix</keyword>
<evidence type="ECO:0000256" key="4">
    <source>
        <dbReference type="SAM" id="MobiDB-lite"/>
    </source>
</evidence>
<feature type="transmembrane region" description="Helical" evidence="5">
    <location>
        <begin position="103"/>
        <end position="122"/>
    </location>
</feature>
<organism evidence="7 8">
    <name type="scientific">Candidatus Thiodiazotropha endolucinida</name>
    <dbReference type="NCBI Taxonomy" id="1655433"/>
    <lineage>
        <taxon>Bacteria</taxon>
        <taxon>Pseudomonadati</taxon>
        <taxon>Pseudomonadota</taxon>
        <taxon>Gammaproteobacteria</taxon>
        <taxon>Chromatiales</taxon>
        <taxon>Sedimenticolaceae</taxon>
        <taxon>Candidatus Thiodiazotropha</taxon>
    </lineage>
</organism>
<dbReference type="GO" id="GO:0003700">
    <property type="term" value="F:DNA-binding transcription factor activity"/>
    <property type="evidence" value="ECO:0007669"/>
    <property type="project" value="InterPro"/>
</dbReference>
<evidence type="ECO:0000256" key="1">
    <source>
        <dbReference type="ARBA" id="ARBA00023015"/>
    </source>
</evidence>
<keyword evidence="8" id="KW-1185">Reference proteome</keyword>
<feature type="transmembrane region" description="Helical" evidence="5">
    <location>
        <begin position="226"/>
        <end position="243"/>
    </location>
</feature>
<name>A0A7Z0VKC4_9GAMM</name>
<dbReference type="InterPro" id="IPR018060">
    <property type="entry name" value="HTH_AraC"/>
</dbReference>
<dbReference type="GO" id="GO:0043565">
    <property type="term" value="F:sequence-specific DNA binding"/>
    <property type="evidence" value="ECO:0007669"/>
    <property type="project" value="InterPro"/>
</dbReference>
<dbReference type="PROSITE" id="PS00041">
    <property type="entry name" value="HTH_ARAC_FAMILY_1"/>
    <property type="match status" value="1"/>
</dbReference>
<proteinExistence type="predicted"/>
<dbReference type="AlphaFoldDB" id="A0A7Z0VKC4"/>
<feature type="compositionally biased region" description="Basic and acidic residues" evidence="4">
    <location>
        <begin position="275"/>
        <end position="288"/>
    </location>
</feature>
<evidence type="ECO:0000259" key="6">
    <source>
        <dbReference type="PROSITE" id="PS01124"/>
    </source>
</evidence>
<feature type="transmembrane region" description="Helical" evidence="5">
    <location>
        <begin position="142"/>
        <end position="166"/>
    </location>
</feature>
<sequence>MEPRIDLYAVMLLLGAAHGLFLTLVLINAKDRDVKGHRFLALLTLVFTLDLGLAFLDHSRHLIHVPWLLALDLNIDYLFGPLTYLYVRALSDRNRYRFSRKQWLHFLPFTLGFLLLAPLYGLDREQLIALRYLDGETLEPEQLWAEVSSFVVGITSILQMAIYLFIAIRRLVRHKRNIQEEFSFLERIGLTWLRNLLVALALLYLLYILDIILIGILELYDDMPGIHYPMIVVLIYVMGYMGLRQPEIFSHHQPPVSQPAASESTVSKTPPEPAPKQEHEKRKYEKSALDSETSSLLFADLRTHMAAEKPYLDNKLNLSLLATQLDISPNYLSQVINEQAGQHFFDFVNRYRVEETKQALAGATERGNILAIALDAGFNSKSAFYTAFKRHTGQTPSQYRRAGDIPGT</sequence>
<dbReference type="PANTHER" id="PTHR43280">
    <property type="entry name" value="ARAC-FAMILY TRANSCRIPTIONAL REGULATOR"/>
    <property type="match status" value="1"/>
</dbReference>
<feature type="transmembrane region" description="Helical" evidence="5">
    <location>
        <begin position="39"/>
        <end position="56"/>
    </location>
</feature>
<dbReference type="EMBL" id="MARB01000018">
    <property type="protein sequence ID" value="ODJ86749.1"/>
    <property type="molecule type" value="Genomic_DNA"/>
</dbReference>
<feature type="compositionally biased region" description="Polar residues" evidence="4">
    <location>
        <begin position="259"/>
        <end position="268"/>
    </location>
</feature>
<evidence type="ECO:0000313" key="7">
    <source>
        <dbReference type="EMBL" id="ODJ86749.1"/>
    </source>
</evidence>
<dbReference type="SUPFAM" id="SSF46689">
    <property type="entry name" value="Homeodomain-like"/>
    <property type="match status" value="1"/>
</dbReference>
<dbReference type="PROSITE" id="PS01124">
    <property type="entry name" value="HTH_ARAC_FAMILY_2"/>
    <property type="match status" value="1"/>
</dbReference>